<feature type="transmembrane region" description="Helical" evidence="1">
    <location>
        <begin position="302"/>
        <end position="321"/>
    </location>
</feature>
<keyword evidence="1" id="KW-1133">Transmembrane helix</keyword>
<keyword evidence="1" id="KW-0812">Transmembrane</keyword>
<proteinExistence type="predicted"/>
<feature type="transmembrane region" description="Helical" evidence="1">
    <location>
        <begin position="241"/>
        <end position="262"/>
    </location>
</feature>
<dbReference type="AlphaFoldDB" id="A0AAU8MU16"/>
<accession>A0AAU8MU16</accession>
<name>A0AAU8MU16_9GAMM</name>
<organism evidence="2">
    <name type="scientific">Lysobacter firmicutimachus</name>
    <dbReference type="NCBI Taxonomy" id="1792846"/>
    <lineage>
        <taxon>Bacteria</taxon>
        <taxon>Pseudomonadati</taxon>
        <taxon>Pseudomonadota</taxon>
        <taxon>Gammaproteobacteria</taxon>
        <taxon>Lysobacterales</taxon>
        <taxon>Lysobacteraceae</taxon>
        <taxon>Lysobacter</taxon>
    </lineage>
</organism>
<evidence type="ECO:0008006" key="3">
    <source>
        <dbReference type="Google" id="ProtNLM"/>
    </source>
</evidence>
<evidence type="ECO:0000313" key="2">
    <source>
        <dbReference type="EMBL" id="XCO76614.1"/>
    </source>
</evidence>
<sequence>MPAWLHPWFAEARYNLARGDAWWRGRAVRAAALALATPWLLRLCGEQGAALAAAVPRLIMQLPLPFALIALTLGHAAARARLVALDEHMRLGWWAAAPIEPHRSTWTLVVLAALGAVAAALLAALALRACGGDGAIWRSASLVLSGSVAVGVALGLLSALRHRRHPVRRLREGSREPLFGLRWLDDARLPHISDWQRREALLRWRRGGRAWMIGAVLLAMPGGTGLATGAGVLAIAVALAWFSLVAQACTAAARAAAALLAATPQPPQALARAAWRYPAFAFACAAACASGGAALLSLGWTALPALWGLLALTALPLLPGWRRGRVDARP</sequence>
<keyword evidence="1" id="KW-0472">Membrane</keyword>
<protein>
    <recommendedName>
        <fullName evidence="3">ABC transporter permease</fullName>
    </recommendedName>
</protein>
<feature type="transmembrane region" description="Helical" evidence="1">
    <location>
        <begin position="139"/>
        <end position="160"/>
    </location>
</feature>
<dbReference type="EMBL" id="CP159925">
    <property type="protein sequence ID" value="XCO76614.1"/>
    <property type="molecule type" value="Genomic_DNA"/>
</dbReference>
<feature type="transmembrane region" description="Helical" evidence="1">
    <location>
        <begin position="62"/>
        <end position="84"/>
    </location>
</feature>
<feature type="transmembrane region" description="Helical" evidence="1">
    <location>
        <begin position="210"/>
        <end position="235"/>
    </location>
</feature>
<reference evidence="2" key="1">
    <citation type="submission" date="2024-06" db="EMBL/GenBank/DDBJ databases">
        <authorList>
            <person name="Li S."/>
        </authorList>
    </citation>
    <scope>NUCLEOTIDE SEQUENCE</scope>
    <source>
        <strain evidence="2">SR10</strain>
    </source>
</reference>
<dbReference type="RefSeq" id="WP_363799900.1">
    <property type="nucleotide sequence ID" value="NZ_CP159925.1"/>
</dbReference>
<gene>
    <name evidence="2" type="ORF">ABU614_07490</name>
</gene>
<feature type="transmembrane region" description="Helical" evidence="1">
    <location>
        <begin position="274"/>
        <end position="296"/>
    </location>
</feature>
<feature type="transmembrane region" description="Helical" evidence="1">
    <location>
        <begin position="105"/>
        <end position="127"/>
    </location>
</feature>
<evidence type="ECO:0000256" key="1">
    <source>
        <dbReference type="SAM" id="Phobius"/>
    </source>
</evidence>